<dbReference type="GO" id="GO:0001006">
    <property type="term" value="F:RNA polymerase III type 3 promoter sequence-specific DNA binding"/>
    <property type="evidence" value="ECO:0007669"/>
    <property type="project" value="TreeGrafter"/>
</dbReference>
<dbReference type="InterPro" id="IPR009057">
    <property type="entry name" value="Homeodomain-like_sf"/>
</dbReference>
<evidence type="ECO:0000256" key="4">
    <source>
        <dbReference type="ARBA" id="ARBA00023242"/>
    </source>
</evidence>
<protein>
    <recommendedName>
        <fullName evidence="10">Homeodomain-like protein</fullName>
    </recommendedName>
</protein>
<feature type="domain" description="Myb-like" evidence="5">
    <location>
        <begin position="128"/>
        <end position="178"/>
    </location>
</feature>
<dbReference type="OrthoDB" id="2143914at2759"/>
<dbReference type="STRING" id="329046.A0A1Y2CT08"/>
<dbReference type="Gene3D" id="1.10.10.60">
    <property type="entry name" value="Homeodomain-like"/>
    <property type="match status" value="3"/>
</dbReference>
<evidence type="ECO:0000259" key="5">
    <source>
        <dbReference type="PROSITE" id="PS50090"/>
    </source>
</evidence>
<reference evidence="8 9" key="1">
    <citation type="submission" date="2016-07" db="EMBL/GenBank/DDBJ databases">
        <title>Pervasive Adenine N6-methylation of Active Genes in Fungi.</title>
        <authorList>
            <consortium name="DOE Joint Genome Institute"/>
            <person name="Mondo S.J."/>
            <person name="Dannebaum R.O."/>
            <person name="Kuo R.C."/>
            <person name="Labutti K."/>
            <person name="Haridas S."/>
            <person name="Kuo A."/>
            <person name="Salamov A."/>
            <person name="Ahrendt S.R."/>
            <person name="Lipzen A."/>
            <person name="Sullivan W."/>
            <person name="Andreopoulos W.B."/>
            <person name="Clum A."/>
            <person name="Lindquist E."/>
            <person name="Daum C."/>
            <person name="Ramamoorthy G.K."/>
            <person name="Gryganskyi A."/>
            <person name="Culley D."/>
            <person name="Magnuson J.K."/>
            <person name="James T.Y."/>
            <person name="O'Malley M.A."/>
            <person name="Stajich J.E."/>
            <person name="Spatafora J.W."/>
            <person name="Visel A."/>
            <person name="Grigoriev I.V."/>
        </authorList>
    </citation>
    <scope>NUCLEOTIDE SEQUENCE [LARGE SCALE GENOMIC DNA]</scope>
    <source>
        <strain evidence="8 9">JEL800</strain>
    </source>
</reference>
<feature type="domain" description="SANT" evidence="6">
    <location>
        <begin position="131"/>
        <end position="186"/>
    </location>
</feature>
<dbReference type="SUPFAM" id="SSF46689">
    <property type="entry name" value="Homeodomain-like"/>
    <property type="match status" value="3"/>
</dbReference>
<dbReference type="GO" id="GO:0019185">
    <property type="term" value="C:snRNA-activating protein complex"/>
    <property type="evidence" value="ECO:0007669"/>
    <property type="project" value="TreeGrafter"/>
</dbReference>
<dbReference type="EMBL" id="MCGO01000008">
    <property type="protein sequence ID" value="ORY49994.1"/>
    <property type="molecule type" value="Genomic_DNA"/>
</dbReference>
<feature type="domain" description="Myb-like" evidence="5">
    <location>
        <begin position="68"/>
        <end position="127"/>
    </location>
</feature>
<feature type="domain" description="HTH myb-type" evidence="7">
    <location>
        <begin position="16"/>
        <end position="71"/>
    </location>
</feature>
<evidence type="ECO:0000259" key="7">
    <source>
        <dbReference type="PROSITE" id="PS51294"/>
    </source>
</evidence>
<dbReference type="Pfam" id="PF13921">
    <property type="entry name" value="Myb_DNA-bind_6"/>
    <property type="match status" value="1"/>
</dbReference>
<dbReference type="AlphaFoldDB" id="A0A1Y2CT08"/>
<dbReference type="InterPro" id="IPR051575">
    <property type="entry name" value="Myb-like_DNA-bd"/>
</dbReference>
<gene>
    <name evidence="8" type="ORF">BCR33DRAFT_656819</name>
</gene>
<sequence length="210" mass="23928">SHSIHSLRDTTAVYNKWSPEEDEILRNAVARVTKNNTTDVAGKWVRIAQLVPHRTPIQCSARWSGALNKDITRGKWTTDEDNLLIAAVEHEVTVLETPCADINWQKIAMAVPGRTGVQCAARYQEALDPGIRKGKWLDEEDVLLKEGLMKYGKSWVKIAAGIPNRTQRQCRTRWLQIFPKMKEEDKIRMEALCGSPIAVNEKVKKKKTRR</sequence>
<feature type="domain" description="Myb-like" evidence="5">
    <location>
        <begin position="15"/>
        <end position="67"/>
    </location>
</feature>
<keyword evidence="4" id="KW-0539">Nucleus</keyword>
<accession>A0A1Y2CT08</accession>
<evidence type="ECO:0000256" key="3">
    <source>
        <dbReference type="ARBA" id="ARBA00023163"/>
    </source>
</evidence>
<evidence type="ECO:0000313" key="9">
    <source>
        <dbReference type="Proteomes" id="UP000193642"/>
    </source>
</evidence>
<comment type="caution">
    <text evidence="8">The sequence shown here is derived from an EMBL/GenBank/DDBJ whole genome shotgun (WGS) entry which is preliminary data.</text>
</comment>
<dbReference type="PROSITE" id="PS51294">
    <property type="entry name" value="HTH_MYB"/>
    <property type="match status" value="3"/>
</dbReference>
<dbReference type="PANTHER" id="PTHR46621">
    <property type="entry name" value="SNRNA-ACTIVATING PROTEIN COMPLEX SUBUNIT 4"/>
    <property type="match status" value="1"/>
</dbReference>
<keyword evidence="3" id="KW-0804">Transcription</keyword>
<dbReference type="PROSITE" id="PS51293">
    <property type="entry name" value="SANT"/>
    <property type="match status" value="1"/>
</dbReference>
<name>A0A1Y2CT08_9FUNG</name>
<dbReference type="InterPro" id="IPR017930">
    <property type="entry name" value="Myb_dom"/>
</dbReference>
<dbReference type="InterPro" id="IPR001005">
    <property type="entry name" value="SANT/Myb"/>
</dbReference>
<keyword evidence="9" id="KW-1185">Reference proteome</keyword>
<evidence type="ECO:0000259" key="6">
    <source>
        <dbReference type="PROSITE" id="PS51293"/>
    </source>
</evidence>
<dbReference type="PROSITE" id="PS50090">
    <property type="entry name" value="MYB_LIKE"/>
    <property type="match status" value="3"/>
</dbReference>
<dbReference type="GO" id="GO:0042796">
    <property type="term" value="P:snRNA transcription by RNA polymerase III"/>
    <property type="evidence" value="ECO:0007669"/>
    <property type="project" value="TreeGrafter"/>
</dbReference>
<evidence type="ECO:0000313" key="8">
    <source>
        <dbReference type="EMBL" id="ORY49994.1"/>
    </source>
</evidence>
<dbReference type="SMART" id="SM00717">
    <property type="entry name" value="SANT"/>
    <property type="match status" value="3"/>
</dbReference>
<keyword evidence="2" id="KW-0238">DNA-binding</keyword>
<dbReference type="Pfam" id="PF00249">
    <property type="entry name" value="Myb_DNA-binding"/>
    <property type="match status" value="1"/>
</dbReference>
<feature type="non-terminal residue" evidence="8">
    <location>
        <position position="1"/>
    </location>
</feature>
<dbReference type="Proteomes" id="UP000193642">
    <property type="component" value="Unassembled WGS sequence"/>
</dbReference>
<evidence type="ECO:0008006" key="10">
    <source>
        <dbReference type="Google" id="ProtNLM"/>
    </source>
</evidence>
<dbReference type="PANTHER" id="PTHR46621:SF1">
    <property type="entry name" value="SNRNA-ACTIVATING PROTEIN COMPLEX SUBUNIT 4"/>
    <property type="match status" value="1"/>
</dbReference>
<organism evidence="8 9">
    <name type="scientific">Rhizoclosmatium globosum</name>
    <dbReference type="NCBI Taxonomy" id="329046"/>
    <lineage>
        <taxon>Eukaryota</taxon>
        <taxon>Fungi</taxon>
        <taxon>Fungi incertae sedis</taxon>
        <taxon>Chytridiomycota</taxon>
        <taxon>Chytridiomycota incertae sedis</taxon>
        <taxon>Chytridiomycetes</taxon>
        <taxon>Chytridiales</taxon>
        <taxon>Chytriomycetaceae</taxon>
        <taxon>Rhizoclosmatium</taxon>
    </lineage>
</organism>
<keyword evidence="1" id="KW-0805">Transcription regulation</keyword>
<dbReference type="CDD" id="cd00167">
    <property type="entry name" value="SANT"/>
    <property type="match status" value="3"/>
</dbReference>
<evidence type="ECO:0000256" key="2">
    <source>
        <dbReference type="ARBA" id="ARBA00023125"/>
    </source>
</evidence>
<feature type="domain" description="HTH myb-type" evidence="7">
    <location>
        <begin position="128"/>
        <end position="182"/>
    </location>
</feature>
<proteinExistence type="predicted"/>
<evidence type="ECO:0000256" key="1">
    <source>
        <dbReference type="ARBA" id="ARBA00023015"/>
    </source>
</evidence>
<dbReference type="GO" id="GO:0000978">
    <property type="term" value="F:RNA polymerase II cis-regulatory region sequence-specific DNA binding"/>
    <property type="evidence" value="ECO:0007669"/>
    <property type="project" value="TreeGrafter"/>
</dbReference>
<dbReference type="InterPro" id="IPR017884">
    <property type="entry name" value="SANT_dom"/>
</dbReference>
<feature type="domain" description="HTH myb-type" evidence="7">
    <location>
        <begin position="73"/>
        <end position="127"/>
    </location>
</feature>
<dbReference type="GO" id="GO:0042795">
    <property type="term" value="P:snRNA transcription by RNA polymerase II"/>
    <property type="evidence" value="ECO:0007669"/>
    <property type="project" value="TreeGrafter"/>
</dbReference>